<dbReference type="PROSITE" id="PS51352">
    <property type="entry name" value="THIOREDOXIN_2"/>
    <property type="match status" value="1"/>
</dbReference>
<dbReference type="FunFam" id="3.40.30.10:FF:000001">
    <property type="entry name" value="Thioredoxin"/>
    <property type="match status" value="1"/>
</dbReference>
<dbReference type="Pfam" id="PF00085">
    <property type="entry name" value="Thioredoxin"/>
    <property type="match status" value="1"/>
</dbReference>
<evidence type="ECO:0000313" key="9">
    <source>
        <dbReference type="EMBL" id="SMA42015.1"/>
    </source>
</evidence>
<evidence type="ECO:0000256" key="7">
    <source>
        <dbReference type="NCBIfam" id="TIGR01068"/>
    </source>
</evidence>
<dbReference type="PANTHER" id="PTHR45663:SF40">
    <property type="entry name" value="THIOREDOXIN 2"/>
    <property type="match status" value="1"/>
</dbReference>
<keyword evidence="9" id="KW-0560">Oxidoreductase</keyword>
<dbReference type="Proteomes" id="UP000196573">
    <property type="component" value="Unassembled WGS sequence"/>
</dbReference>
<dbReference type="InterPro" id="IPR049299">
    <property type="entry name" value="Thio2_N"/>
</dbReference>
<dbReference type="NCBIfam" id="TIGR01068">
    <property type="entry name" value="thioredoxin"/>
    <property type="match status" value="1"/>
</dbReference>
<sequence>MQLVCPSCQALNRVPDEKLSDNPLCGKCHKPLLPGEPIPVSDASFARFVEKSELPIVIDFWASWCGPCQNFAPVFHDVAKTFASRALFIKVDTENNPQTAGRFAIRSIPTLMVMHKGKEVERLSGALPAQQFSQWLDNNLPAV</sequence>
<dbReference type="EMBL" id="FWPT01000003">
    <property type="protein sequence ID" value="SMA42015.1"/>
    <property type="molecule type" value="Genomic_DNA"/>
</dbReference>
<dbReference type="OrthoDB" id="9790390at2"/>
<evidence type="ECO:0000256" key="6">
    <source>
        <dbReference type="ARBA" id="ARBA00023284"/>
    </source>
</evidence>
<dbReference type="InterPro" id="IPR036249">
    <property type="entry name" value="Thioredoxin-like_sf"/>
</dbReference>
<feature type="domain" description="Thioredoxin" evidence="8">
    <location>
        <begin position="8"/>
        <end position="141"/>
    </location>
</feature>
<keyword evidence="10" id="KW-1185">Reference proteome</keyword>
<keyword evidence="5" id="KW-1015">Disulfide bond</keyword>
<dbReference type="GO" id="GO:0046872">
    <property type="term" value="F:metal ion binding"/>
    <property type="evidence" value="ECO:0007669"/>
    <property type="project" value="UniProtKB-KW"/>
</dbReference>
<dbReference type="SUPFAM" id="SSF52833">
    <property type="entry name" value="Thioredoxin-like"/>
    <property type="match status" value="1"/>
</dbReference>
<dbReference type="Pfam" id="PF21352">
    <property type="entry name" value="Zn_ribbon_Thio2"/>
    <property type="match status" value="1"/>
</dbReference>
<gene>
    <name evidence="9" type="primary">trxC</name>
    <name evidence="9" type="ORF">EHSB41UT_01376</name>
</gene>
<reference evidence="9 10" key="1">
    <citation type="submission" date="2017-03" db="EMBL/GenBank/DDBJ databases">
        <authorList>
            <person name="Afonso C.L."/>
            <person name="Miller P.J."/>
            <person name="Scott M.A."/>
            <person name="Spackman E."/>
            <person name="Goraichik I."/>
            <person name="Dimitrov K.M."/>
            <person name="Suarez D.L."/>
            <person name="Swayne D.E."/>
        </authorList>
    </citation>
    <scope>NUCLEOTIDE SEQUENCE [LARGE SCALE GENOMIC DNA]</scope>
    <source>
        <strain evidence="9">SB41UT1</strain>
    </source>
</reference>
<dbReference type="GO" id="GO:0015035">
    <property type="term" value="F:protein-disulfide reductase activity"/>
    <property type="evidence" value="ECO:0007669"/>
    <property type="project" value="UniProtKB-UniRule"/>
</dbReference>
<evidence type="ECO:0000256" key="4">
    <source>
        <dbReference type="ARBA" id="ARBA00022982"/>
    </source>
</evidence>
<comment type="similarity">
    <text evidence="1">Belongs to the thioredoxin family.</text>
</comment>
<evidence type="ECO:0000256" key="2">
    <source>
        <dbReference type="ARBA" id="ARBA00022448"/>
    </source>
</evidence>
<dbReference type="AlphaFoldDB" id="A0A1X7AHZ6"/>
<evidence type="ECO:0000256" key="1">
    <source>
        <dbReference type="ARBA" id="ARBA00008987"/>
    </source>
</evidence>
<keyword evidence="2" id="KW-0813">Transport</keyword>
<name>A0A1X7AHZ6_9GAMM</name>
<keyword evidence="4" id="KW-0249">Electron transport</keyword>
<evidence type="ECO:0000259" key="8">
    <source>
        <dbReference type="PROSITE" id="PS51352"/>
    </source>
</evidence>
<evidence type="ECO:0000256" key="3">
    <source>
        <dbReference type="ARBA" id="ARBA00022723"/>
    </source>
</evidence>
<dbReference type="InterPro" id="IPR013766">
    <property type="entry name" value="Thioredoxin_domain"/>
</dbReference>
<organism evidence="9 10">
    <name type="scientific">Parendozoicomonas haliclonae</name>
    <dbReference type="NCBI Taxonomy" id="1960125"/>
    <lineage>
        <taxon>Bacteria</taxon>
        <taxon>Pseudomonadati</taxon>
        <taxon>Pseudomonadota</taxon>
        <taxon>Gammaproteobacteria</taxon>
        <taxon>Oceanospirillales</taxon>
        <taxon>Endozoicomonadaceae</taxon>
        <taxon>Parendozoicomonas</taxon>
    </lineage>
</organism>
<evidence type="ECO:0000256" key="5">
    <source>
        <dbReference type="ARBA" id="ARBA00023157"/>
    </source>
</evidence>
<dbReference type="PROSITE" id="PS00194">
    <property type="entry name" value="THIOREDOXIN_1"/>
    <property type="match status" value="1"/>
</dbReference>
<dbReference type="CDD" id="cd02947">
    <property type="entry name" value="TRX_family"/>
    <property type="match status" value="1"/>
</dbReference>
<accession>A0A1X7AHZ6</accession>
<dbReference type="InterPro" id="IPR005746">
    <property type="entry name" value="Thioredoxin"/>
</dbReference>
<dbReference type="Gene3D" id="3.40.30.10">
    <property type="entry name" value="Glutaredoxin"/>
    <property type="match status" value="1"/>
</dbReference>
<dbReference type="NCBIfam" id="NF008229">
    <property type="entry name" value="PRK10996.1"/>
    <property type="match status" value="1"/>
</dbReference>
<protein>
    <recommendedName>
        <fullName evidence="7">Thioredoxin</fullName>
    </recommendedName>
</protein>
<proteinExistence type="inferred from homology"/>
<dbReference type="Gene3D" id="2.30.30.380">
    <property type="entry name" value="Zn-finger domain of Sec23/24"/>
    <property type="match status" value="1"/>
</dbReference>
<keyword evidence="3" id="KW-0479">Metal-binding</keyword>
<dbReference type="InterPro" id="IPR017937">
    <property type="entry name" value="Thioredoxin_CS"/>
</dbReference>
<dbReference type="GO" id="GO:0005829">
    <property type="term" value="C:cytosol"/>
    <property type="evidence" value="ECO:0007669"/>
    <property type="project" value="TreeGrafter"/>
</dbReference>
<dbReference type="PRINTS" id="PR00421">
    <property type="entry name" value="THIOREDOXIN"/>
</dbReference>
<evidence type="ECO:0000313" key="10">
    <source>
        <dbReference type="Proteomes" id="UP000196573"/>
    </source>
</evidence>
<dbReference type="RefSeq" id="WP_087108248.1">
    <property type="nucleotide sequence ID" value="NZ_CBCSCN010000009.1"/>
</dbReference>
<keyword evidence="6" id="KW-0676">Redox-active center</keyword>
<dbReference type="PANTHER" id="PTHR45663">
    <property type="entry name" value="GEO12009P1"/>
    <property type="match status" value="1"/>
</dbReference>